<name>A0AAE1A4M5_9GAST</name>
<dbReference type="EMBL" id="JAWDGP010002654">
    <property type="protein sequence ID" value="KAK3781208.1"/>
    <property type="molecule type" value="Genomic_DNA"/>
</dbReference>
<dbReference type="Proteomes" id="UP001283361">
    <property type="component" value="Unassembled WGS sequence"/>
</dbReference>
<protein>
    <submittedName>
        <fullName evidence="1">Uncharacterized protein</fullName>
    </submittedName>
</protein>
<gene>
    <name evidence="1" type="ORF">RRG08_047749</name>
</gene>
<accession>A0AAE1A4M5</accession>
<organism evidence="1 2">
    <name type="scientific">Elysia crispata</name>
    <name type="common">lettuce slug</name>
    <dbReference type="NCBI Taxonomy" id="231223"/>
    <lineage>
        <taxon>Eukaryota</taxon>
        <taxon>Metazoa</taxon>
        <taxon>Spiralia</taxon>
        <taxon>Lophotrochozoa</taxon>
        <taxon>Mollusca</taxon>
        <taxon>Gastropoda</taxon>
        <taxon>Heterobranchia</taxon>
        <taxon>Euthyneura</taxon>
        <taxon>Panpulmonata</taxon>
        <taxon>Sacoglossa</taxon>
        <taxon>Placobranchoidea</taxon>
        <taxon>Plakobranchidae</taxon>
        <taxon>Elysia</taxon>
    </lineage>
</organism>
<reference evidence="1" key="1">
    <citation type="journal article" date="2023" name="G3 (Bethesda)">
        <title>A reference genome for the long-term kleptoplast-retaining sea slug Elysia crispata morphotype clarki.</title>
        <authorList>
            <person name="Eastman K.E."/>
            <person name="Pendleton A.L."/>
            <person name="Shaikh M.A."/>
            <person name="Suttiyut T."/>
            <person name="Ogas R."/>
            <person name="Tomko P."/>
            <person name="Gavelis G."/>
            <person name="Widhalm J.R."/>
            <person name="Wisecaver J.H."/>
        </authorList>
    </citation>
    <scope>NUCLEOTIDE SEQUENCE</scope>
    <source>
        <strain evidence="1">ECLA1</strain>
    </source>
</reference>
<proteinExistence type="predicted"/>
<dbReference type="AlphaFoldDB" id="A0AAE1A4M5"/>
<evidence type="ECO:0000313" key="2">
    <source>
        <dbReference type="Proteomes" id="UP001283361"/>
    </source>
</evidence>
<evidence type="ECO:0000313" key="1">
    <source>
        <dbReference type="EMBL" id="KAK3781208.1"/>
    </source>
</evidence>
<keyword evidence="2" id="KW-1185">Reference proteome</keyword>
<sequence>MTGDGDLSRSRYLIPPVPARVRPCDVTTQGRSFMAQRSYVSSDDVSEKVSVSSVASFSCLSSFHVCLTRGSTDIGFFHEKHRVMSLAKAAGKFCNWDRRQTYRNVTLLALGFPRRLTRRQCGNGEHGALVLVRESRLAHSVLIPAILVKVTVGIKSLPCVALQFMFLCHRLFAASKELDRSQDAIQSQQTEGWGSDSTEFRRRLALVQISGDLDPLM</sequence>
<comment type="caution">
    <text evidence="1">The sequence shown here is derived from an EMBL/GenBank/DDBJ whole genome shotgun (WGS) entry which is preliminary data.</text>
</comment>